<sequence length="106" mass="11670">MHDKNSTGLLSLSSFFTDVKFIEIARGDKGTGGGGFTPAETLEMKNVHGPNQLMAVLIVSPHWMTEGTIHWTTLCLSKMTLMIKLSQTNRFPDKGLNSEESMILLS</sequence>
<gene>
    <name evidence="1" type="ORF">EV146_101467</name>
</gene>
<evidence type="ECO:0000313" key="1">
    <source>
        <dbReference type="EMBL" id="TCN28136.1"/>
    </source>
</evidence>
<dbReference type="Proteomes" id="UP000295689">
    <property type="component" value="Unassembled WGS sequence"/>
</dbReference>
<dbReference type="AlphaFoldDB" id="A0A4R2BM46"/>
<name>A0A4R2BM46_9BACI</name>
<evidence type="ECO:0000313" key="2">
    <source>
        <dbReference type="Proteomes" id="UP000295689"/>
    </source>
</evidence>
<organism evidence="1 2">
    <name type="scientific">Mesobacillus foraminis</name>
    <dbReference type="NCBI Taxonomy" id="279826"/>
    <lineage>
        <taxon>Bacteria</taxon>
        <taxon>Bacillati</taxon>
        <taxon>Bacillota</taxon>
        <taxon>Bacilli</taxon>
        <taxon>Bacillales</taxon>
        <taxon>Bacillaceae</taxon>
        <taxon>Mesobacillus</taxon>
    </lineage>
</organism>
<accession>A0A4R2BM46</accession>
<keyword evidence="2" id="KW-1185">Reference proteome</keyword>
<proteinExistence type="predicted"/>
<protein>
    <submittedName>
        <fullName evidence="1">Uncharacterized protein</fullName>
    </submittedName>
</protein>
<comment type="caution">
    <text evidence="1">The sequence shown here is derived from an EMBL/GenBank/DDBJ whole genome shotgun (WGS) entry which is preliminary data.</text>
</comment>
<dbReference type="EMBL" id="SLVV01000001">
    <property type="protein sequence ID" value="TCN28136.1"/>
    <property type="molecule type" value="Genomic_DNA"/>
</dbReference>
<reference evidence="1 2" key="1">
    <citation type="journal article" date="2015" name="Stand. Genomic Sci.">
        <title>Genomic Encyclopedia of Bacterial and Archaeal Type Strains, Phase III: the genomes of soil and plant-associated and newly described type strains.</title>
        <authorList>
            <person name="Whitman W.B."/>
            <person name="Woyke T."/>
            <person name="Klenk H.P."/>
            <person name="Zhou Y."/>
            <person name="Lilburn T.G."/>
            <person name="Beck B.J."/>
            <person name="De Vos P."/>
            <person name="Vandamme P."/>
            <person name="Eisen J.A."/>
            <person name="Garrity G."/>
            <person name="Hugenholtz P."/>
            <person name="Kyrpides N.C."/>
        </authorList>
    </citation>
    <scope>NUCLEOTIDE SEQUENCE [LARGE SCALE GENOMIC DNA]</scope>
    <source>
        <strain evidence="1 2">CV53</strain>
    </source>
</reference>